<reference evidence="6 7" key="1">
    <citation type="journal article" date="2014" name="Nature">
        <title>An environmental bacterial taxon with a large and distinct metabolic repertoire.</title>
        <authorList>
            <person name="Wilson M.C."/>
            <person name="Mori T."/>
            <person name="Ruckert C."/>
            <person name="Uria A.R."/>
            <person name="Helf M.J."/>
            <person name="Takada K."/>
            <person name="Gernert C."/>
            <person name="Steffens U.A."/>
            <person name="Heycke N."/>
            <person name="Schmitt S."/>
            <person name="Rinke C."/>
            <person name="Helfrich E.J."/>
            <person name="Brachmann A.O."/>
            <person name="Gurgui C."/>
            <person name="Wakimoto T."/>
            <person name="Kracht M."/>
            <person name="Crusemann M."/>
            <person name="Hentschel U."/>
            <person name="Abe I."/>
            <person name="Matsunaga S."/>
            <person name="Kalinowski J."/>
            <person name="Takeyama H."/>
            <person name="Piel J."/>
        </authorList>
    </citation>
    <scope>NUCLEOTIDE SEQUENCE [LARGE SCALE GENOMIC DNA]</scope>
    <source>
        <strain evidence="7">TSY2</strain>
    </source>
</reference>
<feature type="binding site" evidence="5">
    <location>
        <position position="109"/>
    </location>
    <ligand>
        <name>Mg(2+)</name>
        <dbReference type="ChEBI" id="CHEBI:18420"/>
    </ligand>
</feature>
<evidence type="ECO:0000313" key="6">
    <source>
        <dbReference type="EMBL" id="ETW97428.1"/>
    </source>
</evidence>
<feature type="binding site" evidence="5">
    <location>
        <begin position="86"/>
        <end position="89"/>
    </location>
    <ligand>
        <name>substrate</name>
    </ligand>
</feature>
<dbReference type="Proteomes" id="UP000019140">
    <property type="component" value="Unassembled WGS sequence"/>
</dbReference>
<dbReference type="EMBL" id="AZHX01002062">
    <property type="protein sequence ID" value="ETW97428.1"/>
    <property type="molecule type" value="Genomic_DNA"/>
</dbReference>
<dbReference type="PANTHER" id="PTHR33254">
    <property type="entry name" value="4-HYDROXY-4-METHYL-2-OXOGLUTARATE ALDOLASE 3-RELATED"/>
    <property type="match status" value="1"/>
</dbReference>
<evidence type="ECO:0000256" key="2">
    <source>
        <dbReference type="ARBA" id="ARBA00016549"/>
    </source>
</evidence>
<dbReference type="InterPro" id="IPR036704">
    <property type="entry name" value="RraA/RraA-like_sf"/>
</dbReference>
<dbReference type="CDD" id="cd16841">
    <property type="entry name" value="RraA_family"/>
    <property type="match status" value="1"/>
</dbReference>
<dbReference type="InterPro" id="IPR005493">
    <property type="entry name" value="RraA/RraA-like"/>
</dbReference>
<protein>
    <recommendedName>
        <fullName evidence="2">Putative 4-hydroxy-4-methyl-2-oxoglutarate aldolase</fullName>
    </recommendedName>
    <alternativeName>
        <fullName evidence="3">Regulator of ribonuclease activity homolog</fullName>
    </alternativeName>
    <alternativeName>
        <fullName evidence="4">RraA-like protein</fullName>
    </alternativeName>
</protein>
<evidence type="ECO:0000256" key="1">
    <source>
        <dbReference type="ARBA" id="ARBA00001968"/>
    </source>
</evidence>
<dbReference type="PANTHER" id="PTHR33254:SF4">
    <property type="entry name" value="4-HYDROXY-4-METHYL-2-OXOGLUTARATE ALDOLASE 3-RELATED"/>
    <property type="match status" value="1"/>
</dbReference>
<keyword evidence="5" id="KW-0460">Magnesium</keyword>
<evidence type="ECO:0000313" key="7">
    <source>
        <dbReference type="Proteomes" id="UP000019140"/>
    </source>
</evidence>
<dbReference type="SUPFAM" id="SSF89562">
    <property type="entry name" value="RraA-like"/>
    <property type="match status" value="1"/>
</dbReference>
<comment type="caution">
    <text evidence="6">The sequence shown here is derived from an EMBL/GenBank/DDBJ whole genome shotgun (WGS) entry which is preliminary data.</text>
</comment>
<dbReference type="HOGENOM" id="CLU_072626_3_2_7"/>
<name>W4LH54_9BACT</name>
<dbReference type="Pfam" id="PF03737">
    <property type="entry name" value="RraA-like"/>
    <property type="match status" value="1"/>
</dbReference>
<comment type="cofactor">
    <cofactor evidence="5">
        <name>Mg(2+)</name>
        <dbReference type="ChEBI" id="CHEBI:18420"/>
    </cofactor>
</comment>
<dbReference type="GO" id="GO:0046872">
    <property type="term" value="F:metal ion binding"/>
    <property type="evidence" value="ECO:0007669"/>
    <property type="project" value="UniProtKB-KW"/>
</dbReference>
<organism evidence="6 7">
    <name type="scientific">Candidatus Entotheonella gemina</name>
    <dbReference type="NCBI Taxonomy" id="1429439"/>
    <lineage>
        <taxon>Bacteria</taxon>
        <taxon>Pseudomonadati</taxon>
        <taxon>Nitrospinota/Tectimicrobiota group</taxon>
        <taxon>Candidatus Tectimicrobiota</taxon>
        <taxon>Candidatus Entotheonellia</taxon>
        <taxon>Candidatus Entotheonellales</taxon>
        <taxon>Candidatus Entotheonellaceae</taxon>
        <taxon>Candidatus Entotheonella</taxon>
    </lineage>
</organism>
<accession>W4LH54</accession>
<evidence type="ECO:0000256" key="5">
    <source>
        <dbReference type="PIRSR" id="PIRSR605493-1"/>
    </source>
</evidence>
<evidence type="ECO:0000256" key="4">
    <source>
        <dbReference type="ARBA" id="ARBA00030169"/>
    </source>
</evidence>
<sequence>MQQIHTAFGTRYNTPLIADAAFRAKAEIAVPHPGIVPLVEHHAIAGAVRTVNANNDLVAIIAAVGRAAPGEVVVIANAIGDAGLIGDLIGTDAKRRGLAGVIVDGLVRDVPALVELGLPVFCRGRCPVGPLKLAPELRGTGELDIEVSVGQSTVRPGMWTFGDQDGVIFVAADDLPAVTAEAERALERESAVLEALERGSSLSELLAVEEFLELRAAEPSADFNAHLAAKGRAI</sequence>
<evidence type="ECO:0000256" key="3">
    <source>
        <dbReference type="ARBA" id="ARBA00029596"/>
    </source>
</evidence>
<comment type="cofactor">
    <cofactor evidence="1">
        <name>a divalent metal cation</name>
        <dbReference type="ChEBI" id="CHEBI:60240"/>
    </cofactor>
</comment>
<keyword evidence="5" id="KW-0479">Metal-binding</keyword>
<dbReference type="Gene3D" id="3.50.30.40">
    <property type="entry name" value="Ribonuclease E inhibitor RraA/RraA-like"/>
    <property type="match status" value="1"/>
</dbReference>
<keyword evidence="7" id="KW-1185">Reference proteome</keyword>
<proteinExistence type="predicted"/>
<gene>
    <name evidence="6" type="ORF">ETSY2_44660</name>
</gene>
<dbReference type="AlphaFoldDB" id="W4LH54"/>
<feature type="binding site" evidence="5">
    <location>
        <position position="108"/>
    </location>
    <ligand>
        <name>substrate</name>
    </ligand>
</feature>